<dbReference type="InterPro" id="IPR000119">
    <property type="entry name" value="Hist_DNA-bd"/>
</dbReference>
<comment type="caution">
    <text evidence="3">The sequence shown here is derived from an EMBL/GenBank/DDBJ whole genome shotgun (WGS) entry which is preliminary data.</text>
</comment>
<dbReference type="AlphaFoldDB" id="A0A1J5R068"/>
<evidence type="ECO:0000313" key="3">
    <source>
        <dbReference type="EMBL" id="OIQ85479.1"/>
    </source>
</evidence>
<dbReference type="GO" id="GO:0005829">
    <property type="term" value="C:cytosol"/>
    <property type="evidence" value="ECO:0007669"/>
    <property type="project" value="TreeGrafter"/>
</dbReference>
<dbReference type="GO" id="GO:0030527">
    <property type="term" value="F:structural constituent of chromatin"/>
    <property type="evidence" value="ECO:0007669"/>
    <property type="project" value="InterPro"/>
</dbReference>
<name>A0A1J5R068_9ZZZZ</name>
<feature type="compositionally biased region" description="Basic residues" evidence="2">
    <location>
        <begin position="136"/>
        <end position="164"/>
    </location>
</feature>
<dbReference type="PANTHER" id="PTHR33175">
    <property type="entry name" value="DNA-BINDING PROTEIN HU"/>
    <property type="match status" value="1"/>
</dbReference>
<dbReference type="CDD" id="cd13831">
    <property type="entry name" value="HU"/>
    <property type="match status" value="1"/>
</dbReference>
<dbReference type="Pfam" id="PF00216">
    <property type="entry name" value="Bac_DNA_binding"/>
    <property type="match status" value="1"/>
</dbReference>
<gene>
    <name evidence="3" type="primary">hupB_13</name>
    <name evidence="3" type="ORF">GALL_326840</name>
</gene>
<protein>
    <submittedName>
        <fullName evidence="3">DNA-binding protein HU-beta</fullName>
    </submittedName>
</protein>
<evidence type="ECO:0000256" key="1">
    <source>
        <dbReference type="ARBA" id="ARBA00023125"/>
    </source>
</evidence>
<sequence>MNKTEMVAELERRLGSHGAAVSALDAVLGAVQEAVAAGDRVTLTGFGTFERVTRPARTGRHPRTGAPIAIAASSLPRFRAGAALRAAVAGATPTRSEARVTASVAAPSMPTAPTVSTMKASGTKASGTKASGTKASGKRSSGKKSGTKASSKKASGKKASGKGR</sequence>
<accession>A0A1J5R068</accession>
<dbReference type="SMART" id="SM00411">
    <property type="entry name" value="BHL"/>
    <property type="match status" value="1"/>
</dbReference>
<keyword evidence="1 3" id="KW-0238">DNA-binding</keyword>
<feature type="compositionally biased region" description="Polar residues" evidence="2">
    <location>
        <begin position="111"/>
        <end position="128"/>
    </location>
</feature>
<feature type="region of interest" description="Disordered" evidence="2">
    <location>
        <begin position="90"/>
        <end position="164"/>
    </location>
</feature>
<dbReference type="GO" id="GO:0003677">
    <property type="term" value="F:DNA binding"/>
    <property type="evidence" value="ECO:0007669"/>
    <property type="project" value="UniProtKB-KW"/>
</dbReference>
<dbReference type="Gene3D" id="4.10.520.10">
    <property type="entry name" value="IHF-like DNA-binding proteins"/>
    <property type="match status" value="1"/>
</dbReference>
<organism evidence="3">
    <name type="scientific">mine drainage metagenome</name>
    <dbReference type="NCBI Taxonomy" id="410659"/>
    <lineage>
        <taxon>unclassified sequences</taxon>
        <taxon>metagenomes</taxon>
        <taxon>ecological metagenomes</taxon>
    </lineage>
</organism>
<dbReference type="InterPro" id="IPR010992">
    <property type="entry name" value="IHF-like_DNA-bd_dom_sf"/>
</dbReference>
<proteinExistence type="predicted"/>
<dbReference type="EMBL" id="MLJW01000541">
    <property type="protein sequence ID" value="OIQ85479.1"/>
    <property type="molecule type" value="Genomic_DNA"/>
</dbReference>
<dbReference type="PANTHER" id="PTHR33175:SF3">
    <property type="entry name" value="DNA-BINDING PROTEIN HU-BETA"/>
    <property type="match status" value="1"/>
</dbReference>
<reference evidence="3" key="1">
    <citation type="submission" date="2016-10" db="EMBL/GenBank/DDBJ databases">
        <title>Sequence of Gallionella enrichment culture.</title>
        <authorList>
            <person name="Poehlein A."/>
            <person name="Muehling M."/>
            <person name="Daniel R."/>
        </authorList>
    </citation>
    <scope>NUCLEOTIDE SEQUENCE</scope>
</reference>
<evidence type="ECO:0000256" key="2">
    <source>
        <dbReference type="SAM" id="MobiDB-lite"/>
    </source>
</evidence>
<dbReference type="PRINTS" id="PR01727">
    <property type="entry name" value="DNABINDINGHU"/>
</dbReference>
<dbReference type="SUPFAM" id="SSF47729">
    <property type="entry name" value="IHF-like DNA-binding proteins"/>
    <property type="match status" value="1"/>
</dbReference>